<dbReference type="NCBIfam" id="NF011664">
    <property type="entry name" value="PRK15084.1"/>
    <property type="match status" value="1"/>
</dbReference>
<sequence>MTEVVSFHALRRKFLDTQKDLPESDATKQVMYYSLAIGHHVGVIDCLVKVLECPKDAYEAWVGLLPEGEARRKMSGLLTFGEIHIDANHAGMLGKAFAEAMPGMDEPYKGWSAVLMEQLAAIQREPALYLMVQLPRRME</sequence>
<reference evidence="1" key="1">
    <citation type="submission" date="2016-04" db="EMBL/GenBank/DDBJ databases">
        <authorList>
            <person name="Evans L.H."/>
            <person name="Alamgir A."/>
            <person name="Owens N."/>
            <person name="Weber N.D."/>
            <person name="Virtaneva K."/>
            <person name="Barbian K."/>
            <person name="Babar A."/>
            <person name="Rosenke K."/>
        </authorList>
    </citation>
    <scope>NUCLEOTIDE SEQUENCE</scope>
    <source>
        <strain evidence="1">92-2</strain>
    </source>
</reference>
<organism evidence="1">
    <name type="scientific">uncultured Desulfovibrio sp</name>
    <dbReference type="NCBI Taxonomy" id="167968"/>
    <lineage>
        <taxon>Bacteria</taxon>
        <taxon>Pseudomonadati</taxon>
        <taxon>Thermodesulfobacteriota</taxon>
        <taxon>Desulfovibrionia</taxon>
        <taxon>Desulfovibrionales</taxon>
        <taxon>Desulfovibrionaceae</taxon>
        <taxon>Desulfovibrio</taxon>
        <taxon>environmental samples</taxon>
    </lineage>
</organism>
<dbReference type="InterPro" id="IPR010005">
    <property type="entry name" value="Formate_DH_maturation_HycH"/>
</dbReference>
<evidence type="ECO:0000313" key="1">
    <source>
        <dbReference type="EMBL" id="SBV94085.1"/>
    </source>
</evidence>
<dbReference type="EMBL" id="FLUP01000001">
    <property type="protein sequence ID" value="SBV94085.1"/>
    <property type="molecule type" value="Genomic_DNA"/>
</dbReference>
<gene>
    <name evidence="1" type="primary">hycH</name>
    <name evidence="1" type="ORF">KM92DES2_10484</name>
</gene>
<name>A0A212J4I9_9BACT</name>
<dbReference type="Pfam" id="PF07450">
    <property type="entry name" value="HycH"/>
    <property type="match status" value="1"/>
</dbReference>
<dbReference type="RefSeq" id="WP_227117671.1">
    <property type="nucleotide sequence ID" value="NZ_CAKSVL010000005.1"/>
</dbReference>
<protein>
    <submittedName>
        <fullName evidence="1">Protein required for maturation of hydrogenase 3</fullName>
    </submittedName>
</protein>
<dbReference type="AlphaFoldDB" id="A0A212J4I9"/>
<proteinExistence type="predicted"/>
<accession>A0A212J4I9</accession>